<dbReference type="InterPro" id="IPR050738">
    <property type="entry name" value="Sulfatase"/>
</dbReference>
<evidence type="ECO:0000256" key="4">
    <source>
        <dbReference type="ARBA" id="ARBA00022837"/>
    </source>
</evidence>
<keyword evidence="3" id="KW-0378">Hydrolase</keyword>
<dbReference type="Gene3D" id="3.30.1120.10">
    <property type="match status" value="1"/>
</dbReference>
<dbReference type="CDD" id="cd16025">
    <property type="entry name" value="PAS_like"/>
    <property type="match status" value="1"/>
</dbReference>
<keyword evidence="4" id="KW-0106">Calcium</keyword>
<accession>A0ABP4EF27</accession>
<evidence type="ECO:0000256" key="5">
    <source>
        <dbReference type="SAM" id="MobiDB-lite"/>
    </source>
</evidence>
<sequence>MTDQQAADPAAAGPRIALRAEESTPWHPPRPRPAGRPNVLVVLLDDVGFGQLGAFGAEIETPNIDRLAAEGLRYNRFHVTAMCSPTRAALLTGRNAHAVGVGFLADMPTGYPGYSGRIPRSAATIARTLRDQGWSTMAVGKWHLTPRNDRSAAGPYDTWPLAQGFEHYYGFLHGDANQWTPTLYRDNSPIEAPRTPEQGYHLTEDLVDQALRMVRDQKHAAPEKPFLCYFAPGVGHAPHQAPKEWIETYAGRFDDGWEALRERVFARQVAAGVVPEGTELSPRPDWIQAWEELGDDERRLYSRYAEAHAGFISHFDHHLGRLFAGLEELGIADDTMIVLTSDNGASAEGGRHGSLNEHRFGFGVADSLADNLAAIDEIGGFGAYNHYPWGWAWAGNTPFHLWKRYSWLGGTRVPMILKPAGGSADAGAVREQWCHVVDLAPTILEACGVVPPATVDGVAQQPLAGASLLPSVRDGAVSPARETQYFETLGSRSIIHQGWKATTDHLSLGVDDEAMISGSRDFATDTWHLFAPDDFAEQHDVAAEHPERRAELERLWWAEAEANDVLPLTDGLYGHLGGLEPALWPIRDRVVMVPGASPAVDEVVPSLAAGTLLEAEIEVPEGGGEGVLAAMGDWSNGWALLVRNGRPELLLNTTSTPYRVRATQTLAPGARVVGFRFLGAEGVGVLSVDGVEVARAGLPQGMGASGMQIGGGGLRLGHDAGFPVSADYVPPFAWTGRLRRVVFTGGCALAEADAVRLRASLAAE</sequence>
<comment type="caution">
    <text evidence="7">The sequence shown here is derived from an EMBL/GenBank/DDBJ whole genome shotgun (WGS) entry which is preliminary data.</text>
</comment>
<evidence type="ECO:0000256" key="3">
    <source>
        <dbReference type="ARBA" id="ARBA00022801"/>
    </source>
</evidence>
<dbReference type="SUPFAM" id="SSF53649">
    <property type="entry name" value="Alkaline phosphatase-like"/>
    <property type="match status" value="1"/>
</dbReference>
<dbReference type="Gene3D" id="3.40.720.10">
    <property type="entry name" value="Alkaline Phosphatase, subunit A"/>
    <property type="match status" value="1"/>
</dbReference>
<keyword evidence="2" id="KW-0479">Metal-binding</keyword>
<dbReference type="EMBL" id="BAAALG010000008">
    <property type="protein sequence ID" value="GAA1102051.1"/>
    <property type="molecule type" value="Genomic_DNA"/>
</dbReference>
<evidence type="ECO:0000256" key="2">
    <source>
        <dbReference type="ARBA" id="ARBA00022723"/>
    </source>
</evidence>
<evidence type="ECO:0000256" key="1">
    <source>
        <dbReference type="ARBA" id="ARBA00008779"/>
    </source>
</evidence>
<evidence type="ECO:0000313" key="8">
    <source>
        <dbReference type="Proteomes" id="UP001501581"/>
    </source>
</evidence>
<evidence type="ECO:0000259" key="6">
    <source>
        <dbReference type="Pfam" id="PF00884"/>
    </source>
</evidence>
<proteinExistence type="inferred from homology"/>
<organism evidence="7 8">
    <name type="scientific">Nocardioides dubius</name>
    <dbReference type="NCBI Taxonomy" id="317019"/>
    <lineage>
        <taxon>Bacteria</taxon>
        <taxon>Bacillati</taxon>
        <taxon>Actinomycetota</taxon>
        <taxon>Actinomycetes</taxon>
        <taxon>Propionibacteriales</taxon>
        <taxon>Nocardioidaceae</taxon>
        <taxon>Nocardioides</taxon>
    </lineage>
</organism>
<dbReference type="InterPro" id="IPR024607">
    <property type="entry name" value="Sulfatase_CS"/>
</dbReference>
<feature type="compositionally biased region" description="Low complexity" evidence="5">
    <location>
        <begin position="1"/>
        <end position="14"/>
    </location>
</feature>
<evidence type="ECO:0000313" key="7">
    <source>
        <dbReference type="EMBL" id="GAA1102051.1"/>
    </source>
</evidence>
<feature type="domain" description="Sulfatase N-terminal" evidence="6">
    <location>
        <begin position="37"/>
        <end position="449"/>
    </location>
</feature>
<gene>
    <name evidence="7" type="ORF">GCM10009668_20620</name>
</gene>
<keyword evidence="8" id="KW-1185">Reference proteome</keyword>
<dbReference type="PANTHER" id="PTHR42693">
    <property type="entry name" value="ARYLSULFATASE FAMILY MEMBER"/>
    <property type="match status" value="1"/>
</dbReference>
<dbReference type="SUPFAM" id="SSF49899">
    <property type="entry name" value="Concanavalin A-like lectins/glucanases"/>
    <property type="match status" value="1"/>
</dbReference>
<feature type="region of interest" description="Disordered" evidence="5">
    <location>
        <begin position="1"/>
        <end position="35"/>
    </location>
</feature>
<dbReference type="RefSeq" id="WP_343994032.1">
    <property type="nucleotide sequence ID" value="NZ_BAAALG010000008.1"/>
</dbReference>
<dbReference type="InterPro" id="IPR000917">
    <property type="entry name" value="Sulfatase_N"/>
</dbReference>
<dbReference type="PROSITE" id="PS00523">
    <property type="entry name" value="SULFATASE_1"/>
    <property type="match status" value="1"/>
</dbReference>
<comment type="similarity">
    <text evidence="1">Belongs to the sulfatase family.</text>
</comment>
<protein>
    <submittedName>
        <fullName evidence="7">Arylsulfatase</fullName>
    </submittedName>
</protein>
<reference evidence="8" key="1">
    <citation type="journal article" date="2019" name="Int. J. Syst. Evol. Microbiol.">
        <title>The Global Catalogue of Microorganisms (GCM) 10K type strain sequencing project: providing services to taxonomists for standard genome sequencing and annotation.</title>
        <authorList>
            <consortium name="The Broad Institute Genomics Platform"/>
            <consortium name="The Broad Institute Genome Sequencing Center for Infectious Disease"/>
            <person name="Wu L."/>
            <person name="Ma J."/>
        </authorList>
    </citation>
    <scope>NUCLEOTIDE SEQUENCE [LARGE SCALE GENOMIC DNA]</scope>
    <source>
        <strain evidence="8">JCM 13008</strain>
    </source>
</reference>
<dbReference type="Pfam" id="PF00884">
    <property type="entry name" value="Sulfatase"/>
    <property type="match status" value="1"/>
</dbReference>
<name>A0ABP4EF27_9ACTN</name>
<dbReference type="InterPro" id="IPR013320">
    <property type="entry name" value="ConA-like_dom_sf"/>
</dbReference>
<dbReference type="Proteomes" id="UP001501581">
    <property type="component" value="Unassembled WGS sequence"/>
</dbReference>
<dbReference type="InterPro" id="IPR017850">
    <property type="entry name" value="Alkaline_phosphatase_core_sf"/>
</dbReference>